<keyword evidence="7 10" id="KW-1133">Transmembrane helix</keyword>
<comment type="subcellular location">
    <subcellularLocation>
        <location evidence="2">Membrane</location>
        <topology evidence="2">Multi-pass membrane protein</topology>
    </subcellularLocation>
</comment>
<protein>
    <recommendedName>
        <fullName evidence="11">Calcineurin-like phosphoesterase domain-containing protein</fullName>
    </recommendedName>
</protein>
<dbReference type="InterPro" id="IPR033308">
    <property type="entry name" value="PGAP5/Cdc1/Ted1"/>
</dbReference>
<feature type="transmembrane region" description="Helical" evidence="10">
    <location>
        <begin position="350"/>
        <end position="367"/>
    </location>
</feature>
<evidence type="ECO:0000256" key="8">
    <source>
        <dbReference type="ARBA" id="ARBA00023136"/>
    </source>
</evidence>
<evidence type="ECO:0000259" key="11">
    <source>
        <dbReference type="Pfam" id="PF00149"/>
    </source>
</evidence>
<evidence type="ECO:0000256" key="5">
    <source>
        <dbReference type="ARBA" id="ARBA00022723"/>
    </source>
</evidence>
<keyword evidence="13" id="KW-1185">Reference proteome</keyword>
<keyword evidence="6" id="KW-0378">Hydrolase</keyword>
<reference evidence="12 13" key="1">
    <citation type="submission" date="2020-04" db="EMBL/GenBank/DDBJ databases">
        <authorList>
            <person name="Alioto T."/>
            <person name="Alioto T."/>
            <person name="Gomez Garrido J."/>
        </authorList>
    </citation>
    <scope>NUCLEOTIDE SEQUENCE [LARGE SCALE GENOMIC DNA]</scope>
</reference>
<sequence length="379" mass="43570">MVSFGGHKTNLISWTLFGVLSLMVYCEFLIYYVVLFQCSWPELNSALEDKKITVSNKDEEPVRAMFIADTHLLGTRRGHWFDKLRREWQMHRAFQSAVTLHKPDIVFVLGDVFDEGLWSSETEFNNYVARFRTLFSVPDNTELHVVVGNHDIGFHYGISPYLQERFATAMDAPSVQILSRRGVHFVLVNSMAMEGDGCFLCRPAQIHLQQISTRLKCTKGTAKCKKIQKLSQYSKPILLQHFPMFRESDINCSGPDQAPEDEKKQKFRERWECLSRESSDLLMEMLEPRLITTGHTHHGCHRIYPDGTHEWTVPSFSWRNKNNPSFLLGVFTANNYAVGKCYMPAESTVIYLYLLGGACITLGLTVGSNPRRWKRVKNS</sequence>
<evidence type="ECO:0000313" key="13">
    <source>
        <dbReference type="Proteomes" id="UP000494165"/>
    </source>
</evidence>
<comment type="cofactor">
    <cofactor evidence="1">
        <name>Mn(2+)</name>
        <dbReference type="ChEBI" id="CHEBI:29035"/>
    </cofactor>
</comment>
<dbReference type="Gene3D" id="3.60.21.10">
    <property type="match status" value="1"/>
</dbReference>
<keyword evidence="8 10" id="KW-0472">Membrane</keyword>
<evidence type="ECO:0000256" key="1">
    <source>
        <dbReference type="ARBA" id="ARBA00001936"/>
    </source>
</evidence>
<dbReference type="SUPFAM" id="SSF56300">
    <property type="entry name" value="Metallo-dependent phosphatases"/>
    <property type="match status" value="1"/>
</dbReference>
<dbReference type="InterPro" id="IPR029052">
    <property type="entry name" value="Metallo-depent_PP-like"/>
</dbReference>
<keyword evidence="9" id="KW-0464">Manganese</keyword>
<dbReference type="Pfam" id="PF00149">
    <property type="entry name" value="Metallophos"/>
    <property type="match status" value="1"/>
</dbReference>
<feature type="domain" description="Calcineurin-like phosphoesterase" evidence="11">
    <location>
        <begin position="63"/>
        <end position="298"/>
    </location>
</feature>
<dbReference type="Proteomes" id="UP000494165">
    <property type="component" value="Unassembled WGS sequence"/>
</dbReference>
<feature type="transmembrane region" description="Helical" evidence="10">
    <location>
        <begin position="12"/>
        <end position="34"/>
    </location>
</feature>
<dbReference type="InterPro" id="IPR004843">
    <property type="entry name" value="Calcineurin-like_PHP"/>
</dbReference>
<evidence type="ECO:0000256" key="9">
    <source>
        <dbReference type="ARBA" id="ARBA00023211"/>
    </source>
</evidence>
<evidence type="ECO:0000256" key="3">
    <source>
        <dbReference type="ARBA" id="ARBA00008895"/>
    </source>
</evidence>
<dbReference type="GO" id="GO:0016787">
    <property type="term" value="F:hydrolase activity"/>
    <property type="evidence" value="ECO:0007669"/>
    <property type="project" value="UniProtKB-KW"/>
</dbReference>
<evidence type="ECO:0000256" key="6">
    <source>
        <dbReference type="ARBA" id="ARBA00022801"/>
    </source>
</evidence>
<comment type="similarity">
    <text evidence="3">Belongs to the metallophosphoesterase superfamily. MPPE1 family.</text>
</comment>
<proteinExistence type="inferred from homology"/>
<dbReference type="GO" id="GO:0046872">
    <property type="term" value="F:metal ion binding"/>
    <property type="evidence" value="ECO:0007669"/>
    <property type="project" value="UniProtKB-KW"/>
</dbReference>
<keyword evidence="4 10" id="KW-0812">Transmembrane</keyword>
<dbReference type="EMBL" id="CADEPI010000003">
    <property type="protein sequence ID" value="CAB3360360.1"/>
    <property type="molecule type" value="Genomic_DNA"/>
</dbReference>
<comment type="caution">
    <text evidence="12">The sequence shown here is derived from an EMBL/GenBank/DDBJ whole genome shotgun (WGS) entry which is preliminary data.</text>
</comment>
<evidence type="ECO:0000256" key="10">
    <source>
        <dbReference type="SAM" id="Phobius"/>
    </source>
</evidence>
<evidence type="ECO:0000256" key="7">
    <source>
        <dbReference type="ARBA" id="ARBA00022989"/>
    </source>
</evidence>
<accession>A0A8S1BXH2</accession>
<evidence type="ECO:0000313" key="12">
    <source>
        <dbReference type="EMBL" id="CAB3360360.1"/>
    </source>
</evidence>
<dbReference type="PANTHER" id="PTHR13315">
    <property type="entry name" value="METALLO PHOSPHOESTERASE RELATED"/>
    <property type="match status" value="1"/>
</dbReference>
<dbReference type="GO" id="GO:0006506">
    <property type="term" value="P:GPI anchor biosynthetic process"/>
    <property type="evidence" value="ECO:0007669"/>
    <property type="project" value="InterPro"/>
</dbReference>
<keyword evidence="5" id="KW-0479">Metal-binding</keyword>
<evidence type="ECO:0000256" key="4">
    <source>
        <dbReference type="ARBA" id="ARBA00022692"/>
    </source>
</evidence>
<dbReference type="AlphaFoldDB" id="A0A8S1BXH2"/>
<evidence type="ECO:0000256" key="2">
    <source>
        <dbReference type="ARBA" id="ARBA00004141"/>
    </source>
</evidence>
<dbReference type="OrthoDB" id="9984693at2759"/>
<gene>
    <name evidence="12" type="ORF">CLODIP_2_CD08950</name>
</gene>
<dbReference type="PANTHER" id="PTHR13315:SF0">
    <property type="entry name" value="METALLOPHOSPHOESTERASE 1"/>
    <property type="match status" value="1"/>
</dbReference>
<organism evidence="12 13">
    <name type="scientific">Cloeon dipterum</name>
    <dbReference type="NCBI Taxonomy" id="197152"/>
    <lineage>
        <taxon>Eukaryota</taxon>
        <taxon>Metazoa</taxon>
        <taxon>Ecdysozoa</taxon>
        <taxon>Arthropoda</taxon>
        <taxon>Hexapoda</taxon>
        <taxon>Insecta</taxon>
        <taxon>Pterygota</taxon>
        <taxon>Palaeoptera</taxon>
        <taxon>Ephemeroptera</taxon>
        <taxon>Pisciforma</taxon>
        <taxon>Baetidae</taxon>
        <taxon>Cloeon</taxon>
    </lineage>
</organism>
<dbReference type="GO" id="GO:0016020">
    <property type="term" value="C:membrane"/>
    <property type="evidence" value="ECO:0007669"/>
    <property type="project" value="UniProtKB-SubCell"/>
</dbReference>
<name>A0A8S1BXH2_9INSE</name>